<accession>X1EFN3</accession>
<feature type="domain" description="S-adenosyl-l-methionine hydroxide adenosyltransferase N-terminal" evidence="1">
    <location>
        <begin position="9"/>
        <end position="122"/>
    </location>
</feature>
<dbReference type="PANTHER" id="PTHR35092">
    <property type="entry name" value="CHLORINASE MJ1651"/>
    <property type="match status" value="1"/>
</dbReference>
<dbReference type="EMBL" id="BARU01002920">
    <property type="protein sequence ID" value="GAH19155.1"/>
    <property type="molecule type" value="Genomic_DNA"/>
</dbReference>
<dbReference type="SUPFAM" id="SSF102522">
    <property type="entry name" value="Bacterial fluorinating enzyme, N-terminal domain"/>
    <property type="match status" value="1"/>
</dbReference>
<dbReference type="AlphaFoldDB" id="X1EFN3"/>
<evidence type="ECO:0000259" key="1">
    <source>
        <dbReference type="Pfam" id="PF01887"/>
    </source>
</evidence>
<evidence type="ECO:0000313" key="2">
    <source>
        <dbReference type="EMBL" id="GAH19155.1"/>
    </source>
</evidence>
<organism evidence="2">
    <name type="scientific">marine sediment metagenome</name>
    <dbReference type="NCBI Taxonomy" id="412755"/>
    <lineage>
        <taxon>unclassified sequences</taxon>
        <taxon>metagenomes</taxon>
        <taxon>ecological metagenomes</taxon>
    </lineage>
</organism>
<feature type="non-terminal residue" evidence="2">
    <location>
        <position position="127"/>
    </location>
</feature>
<name>X1EFN3_9ZZZZ</name>
<gene>
    <name evidence="2" type="ORF">S03H2_06605</name>
</gene>
<proteinExistence type="predicted"/>
<dbReference type="PANTHER" id="PTHR35092:SF1">
    <property type="entry name" value="CHLORINASE MJ1651"/>
    <property type="match status" value="1"/>
</dbReference>
<dbReference type="InterPro" id="IPR023228">
    <property type="entry name" value="SAM_OH_AdoTrfase_N_sf"/>
</dbReference>
<dbReference type="Pfam" id="PF01887">
    <property type="entry name" value="SAM_HAT_N"/>
    <property type="match status" value="1"/>
</dbReference>
<dbReference type="Gene3D" id="3.40.50.10790">
    <property type="entry name" value="S-adenosyl-l-methionine hydroxide adenosyltransferase, N-terminal"/>
    <property type="match status" value="1"/>
</dbReference>
<dbReference type="InterPro" id="IPR002747">
    <property type="entry name" value="SAM_OH_AdoTrfase"/>
</dbReference>
<sequence>MTNKINKHVALITDFGSNGQHYVACMKGVILKINPIVKIIDISHNITPFSILEGAYILNSTYKYFPKGTIFVAVIDPGVGSARKIIILETSSGFYFVGPDNGLFTYIIDSEDISKIIEISNQDYFLE</sequence>
<protein>
    <recommendedName>
        <fullName evidence="1">S-adenosyl-l-methionine hydroxide adenosyltransferase N-terminal domain-containing protein</fullName>
    </recommendedName>
</protein>
<comment type="caution">
    <text evidence="2">The sequence shown here is derived from an EMBL/GenBank/DDBJ whole genome shotgun (WGS) entry which is preliminary data.</text>
</comment>
<dbReference type="InterPro" id="IPR046469">
    <property type="entry name" value="SAM_HAT_N"/>
</dbReference>
<reference evidence="2" key="1">
    <citation type="journal article" date="2014" name="Front. Microbiol.">
        <title>High frequency of phylogenetically diverse reductive dehalogenase-homologous genes in deep subseafloor sedimentary metagenomes.</title>
        <authorList>
            <person name="Kawai M."/>
            <person name="Futagami T."/>
            <person name="Toyoda A."/>
            <person name="Takaki Y."/>
            <person name="Nishi S."/>
            <person name="Hori S."/>
            <person name="Arai W."/>
            <person name="Tsubouchi T."/>
            <person name="Morono Y."/>
            <person name="Uchiyama I."/>
            <person name="Ito T."/>
            <person name="Fujiyama A."/>
            <person name="Inagaki F."/>
            <person name="Takami H."/>
        </authorList>
    </citation>
    <scope>NUCLEOTIDE SEQUENCE</scope>
    <source>
        <strain evidence="2">Expedition CK06-06</strain>
    </source>
</reference>